<dbReference type="EMBL" id="CP017982">
    <property type="protein sequence ID" value="AYE60799.1"/>
    <property type="molecule type" value="Genomic_DNA"/>
</dbReference>
<organism evidence="1 3">
    <name type="scientific">Lactobacillus helveticus</name>
    <name type="common">Lactobacillus suntoryeus</name>
    <dbReference type="NCBI Taxonomy" id="1587"/>
    <lineage>
        <taxon>Bacteria</taxon>
        <taxon>Bacillati</taxon>
        <taxon>Bacillota</taxon>
        <taxon>Bacilli</taxon>
        <taxon>Lactobacillales</taxon>
        <taxon>Lactobacillaceae</taxon>
        <taxon>Lactobacillus</taxon>
    </lineage>
</organism>
<protein>
    <submittedName>
        <fullName evidence="1">Zinc-binding dehydrogenase family oxidoreductase</fullName>
    </submittedName>
</protein>
<dbReference type="AlphaFoldDB" id="A0A0D5MG99"/>
<sequence>MDYLIEIKAKQLLFKLASRKIECMAKKYQVHYHFIFVHADGKQLQEAVDILTKANVHPVYGDIFSLTQTKEAMDKVAKGRNKGKILLKIN</sequence>
<dbReference type="Gene3D" id="3.40.50.720">
    <property type="entry name" value="NAD(P)-binding Rossmann-like Domain"/>
    <property type="match status" value="1"/>
</dbReference>
<reference evidence="1 3" key="1">
    <citation type="submission" date="2016-10" db="EMBL/GenBank/DDBJ databases">
        <title>Complete genomic sequencing of Lactobacillus helveticus LH99 and comparative genome analysis.</title>
        <authorList>
            <person name="Li N."/>
            <person name="You C."/>
            <person name="Liu Z."/>
        </authorList>
    </citation>
    <scope>NUCLEOTIDE SEQUENCE [LARGE SCALE GENOMIC DNA]</scope>
    <source>
        <strain evidence="1 3">LH99</strain>
    </source>
</reference>
<dbReference type="Pfam" id="PF13602">
    <property type="entry name" value="ADH_zinc_N_2"/>
    <property type="match status" value="1"/>
</dbReference>
<dbReference type="KEGG" id="lhd:HUO_02225"/>
<reference evidence="2" key="2">
    <citation type="submission" date="2020-07" db="EMBL/GenBank/DDBJ databases">
        <title>Draft genome sequence of Lactobacillus helveticus strain JCM 1062.</title>
        <authorList>
            <person name="Endo A."/>
            <person name="Maeno S."/>
            <person name="Kido Y."/>
        </authorList>
    </citation>
    <scope>NUCLEOTIDE SEQUENCE</scope>
    <source>
        <strain evidence="2">JCM 1062</strain>
    </source>
</reference>
<name>A0A0D5MG99_LACHE</name>
<evidence type="ECO:0000313" key="1">
    <source>
        <dbReference type="EMBL" id="AYE60799.1"/>
    </source>
</evidence>
<dbReference type="Gene3D" id="3.90.180.10">
    <property type="entry name" value="Medium-chain alcohol dehydrogenases, catalytic domain"/>
    <property type="match status" value="1"/>
</dbReference>
<dbReference type="Proteomes" id="UP000267794">
    <property type="component" value="Chromosome"/>
</dbReference>
<proteinExistence type="predicted"/>
<dbReference type="EMBL" id="BLYV01000112">
    <property type="protein sequence ID" value="GFP12676.1"/>
    <property type="molecule type" value="Genomic_DNA"/>
</dbReference>
<dbReference type="RefSeq" id="WP_035518171.1">
    <property type="nucleotide sequence ID" value="NZ_BLYR01000444.1"/>
</dbReference>
<evidence type="ECO:0000313" key="3">
    <source>
        <dbReference type="Proteomes" id="UP000267794"/>
    </source>
</evidence>
<gene>
    <name evidence="1" type="ORF">BC335_0256</name>
    <name evidence="2" type="ORF">LHEJCM1062_05480</name>
</gene>
<accession>A0A0D5MG99</accession>
<dbReference type="Proteomes" id="UP000630086">
    <property type="component" value="Unassembled WGS sequence"/>
</dbReference>
<evidence type="ECO:0000313" key="2">
    <source>
        <dbReference type="EMBL" id="GFP12676.1"/>
    </source>
</evidence>